<evidence type="ECO:0000256" key="3">
    <source>
        <dbReference type="ARBA" id="ARBA00022833"/>
    </source>
</evidence>
<dbReference type="PROSITE" id="PS00518">
    <property type="entry name" value="ZF_RING_1"/>
    <property type="match status" value="1"/>
</dbReference>
<feature type="region of interest" description="Disordered" evidence="5">
    <location>
        <begin position="48"/>
        <end position="103"/>
    </location>
</feature>
<dbReference type="Gene3D" id="3.30.40.10">
    <property type="entry name" value="Zinc/RING finger domain, C3HC4 (zinc finger)"/>
    <property type="match status" value="1"/>
</dbReference>
<dbReference type="InterPro" id="IPR017907">
    <property type="entry name" value="Znf_RING_CS"/>
</dbReference>
<protein>
    <recommendedName>
        <fullName evidence="6">RING-type domain-containing protein</fullName>
    </recommendedName>
</protein>
<organism evidence="7 8">
    <name type="scientific">Chelonia mydas</name>
    <name type="common">Green sea-turtle</name>
    <name type="synonym">Chelonia agassizi</name>
    <dbReference type="NCBI Taxonomy" id="8469"/>
    <lineage>
        <taxon>Eukaryota</taxon>
        <taxon>Metazoa</taxon>
        <taxon>Chordata</taxon>
        <taxon>Craniata</taxon>
        <taxon>Vertebrata</taxon>
        <taxon>Euteleostomi</taxon>
        <taxon>Archelosauria</taxon>
        <taxon>Testudinata</taxon>
        <taxon>Testudines</taxon>
        <taxon>Cryptodira</taxon>
        <taxon>Durocryptodira</taxon>
        <taxon>Americhelydia</taxon>
        <taxon>Chelonioidea</taxon>
        <taxon>Cheloniidae</taxon>
        <taxon>Chelonia</taxon>
    </lineage>
</organism>
<dbReference type="STRING" id="8469.M7B998"/>
<dbReference type="FunFam" id="3.30.40.10:FF:000045">
    <property type="entry name" value="RING finger protein 113A"/>
    <property type="match status" value="1"/>
</dbReference>
<keyword evidence="2 4" id="KW-0863">Zinc-finger</keyword>
<dbReference type="PANTHER" id="PTHR12930:SF0">
    <property type="entry name" value="RING FINGER PROTEIN 113B"/>
    <property type="match status" value="1"/>
</dbReference>
<evidence type="ECO:0000256" key="2">
    <source>
        <dbReference type="ARBA" id="ARBA00022771"/>
    </source>
</evidence>
<dbReference type="InterPro" id="IPR001841">
    <property type="entry name" value="Znf_RING"/>
</dbReference>
<dbReference type="Proteomes" id="UP000031443">
    <property type="component" value="Unassembled WGS sequence"/>
</dbReference>
<evidence type="ECO:0000313" key="8">
    <source>
        <dbReference type="Proteomes" id="UP000031443"/>
    </source>
</evidence>
<dbReference type="AlphaFoldDB" id="M7B998"/>
<dbReference type="SUPFAM" id="SSF57850">
    <property type="entry name" value="RING/U-box"/>
    <property type="match status" value="1"/>
</dbReference>
<reference evidence="8" key="1">
    <citation type="journal article" date="2013" name="Nat. Genet.">
        <title>The draft genomes of soft-shell turtle and green sea turtle yield insights into the development and evolution of the turtle-specific body plan.</title>
        <authorList>
            <person name="Wang Z."/>
            <person name="Pascual-Anaya J."/>
            <person name="Zadissa A."/>
            <person name="Li W."/>
            <person name="Niimura Y."/>
            <person name="Huang Z."/>
            <person name="Li C."/>
            <person name="White S."/>
            <person name="Xiong Z."/>
            <person name="Fang D."/>
            <person name="Wang B."/>
            <person name="Ming Y."/>
            <person name="Chen Y."/>
            <person name="Zheng Y."/>
            <person name="Kuraku S."/>
            <person name="Pignatelli M."/>
            <person name="Herrero J."/>
            <person name="Beal K."/>
            <person name="Nozawa M."/>
            <person name="Li Q."/>
            <person name="Wang J."/>
            <person name="Zhang H."/>
            <person name="Yu L."/>
            <person name="Shigenobu S."/>
            <person name="Wang J."/>
            <person name="Liu J."/>
            <person name="Flicek P."/>
            <person name="Searle S."/>
            <person name="Wang J."/>
            <person name="Kuratani S."/>
            <person name="Yin Y."/>
            <person name="Aken B."/>
            <person name="Zhang G."/>
            <person name="Irie N."/>
        </authorList>
    </citation>
    <scope>NUCLEOTIDE SEQUENCE [LARGE SCALE GENOMIC DNA]</scope>
</reference>
<feature type="compositionally biased region" description="Low complexity" evidence="5">
    <location>
        <begin position="50"/>
        <end position="61"/>
    </location>
</feature>
<dbReference type="InterPro" id="IPR039971">
    <property type="entry name" value="CWC24-like"/>
</dbReference>
<dbReference type="CDD" id="cd16539">
    <property type="entry name" value="RING-HC_RNF113A_B"/>
    <property type="match status" value="1"/>
</dbReference>
<sequence>MTETWSMVTDAVLEEDTVMLKRVKMPGITATSRPEIFQWYRTFSHTVAKSSTGSSSDEGSTVVRKERRREAHNPMIQKTRKSGKEKTSYGASSSDDEGKSQGIGVAYKSTRSAELRGKEDDKIYRGINNYQKYVKPKDTSMGNASSGMVRKGPIRAPEHLRATVRWDYQPDICKDYKETGFCGFGVRRQIVFSPADEENYEVSSDDEDLPFKCFICRSSFKNPVITKCRHYFCESCALEHYRKSKRCYVCDQQTNGVFNPAKELMAKLEKHKGEESDPSEHGDEPQ</sequence>
<dbReference type="GO" id="GO:0034247">
    <property type="term" value="P:snoRNA splicing"/>
    <property type="evidence" value="ECO:0007669"/>
    <property type="project" value="TreeGrafter"/>
</dbReference>
<dbReference type="PANTHER" id="PTHR12930">
    <property type="entry name" value="ZINC FINGER PROTEIN 183"/>
    <property type="match status" value="1"/>
</dbReference>
<dbReference type="GO" id="GO:0005684">
    <property type="term" value="C:U2-type spliceosomal complex"/>
    <property type="evidence" value="ECO:0007669"/>
    <property type="project" value="TreeGrafter"/>
</dbReference>
<evidence type="ECO:0000256" key="5">
    <source>
        <dbReference type="SAM" id="MobiDB-lite"/>
    </source>
</evidence>
<gene>
    <name evidence="7" type="ORF">UY3_09017</name>
</gene>
<dbReference type="PROSITE" id="PS50089">
    <property type="entry name" value="ZF_RING_2"/>
    <property type="match status" value="1"/>
</dbReference>
<evidence type="ECO:0000256" key="4">
    <source>
        <dbReference type="PROSITE-ProRule" id="PRU00175"/>
    </source>
</evidence>
<dbReference type="EMBL" id="KB535131">
    <property type="protein sequence ID" value="EMP33724.1"/>
    <property type="molecule type" value="Genomic_DNA"/>
</dbReference>
<proteinExistence type="predicted"/>
<feature type="domain" description="RING-type" evidence="6">
    <location>
        <begin position="213"/>
        <end position="251"/>
    </location>
</feature>
<keyword evidence="8" id="KW-1185">Reference proteome</keyword>
<keyword evidence="3" id="KW-0862">Zinc</keyword>
<accession>M7B998</accession>
<dbReference type="InterPro" id="IPR013083">
    <property type="entry name" value="Znf_RING/FYVE/PHD"/>
</dbReference>
<dbReference type="Pfam" id="PF13920">
    <property type="entry name" value="zf-C3HC4_3"/>
    <property type="match status" value="1"/>
</dbReference>
<evidence type="ECO:0000256" key="1">
    <source>
        <dbReference type="ARBA" id="ARBA00022723"/>
    </source>
</evidence>
<evidence type="ECO:0000259" key="6">
    <source>
        <dbReference type="PROSITE" id="PS50089"/>
    </source>
</evidence>
<name>M7B998_CHEMY</name>
<dbReference type="SMART" id="SM00184">
    <property type="entry name" value="RING"/>
    <property type="match status" value="1"/>
</dbReference>
<dbReference type="GO" id="GO:0008270">
    <property type="term" value="F:zinc ion binding"/>
    <property type="evidence" value="ECO:0007669"/>
    <property type="project" value="UniProtKB-KW"/>
</dbReference>
<keyword evidence="1" id="KW-0479">Metal-binding</keyword>
<evidence type="ECO:0000313" key="7">
    <source>
        <dbReference type="EMBL" id="EMP33724.1"/>
    </source>
</evidence>